<dbReference type="GeneID" id="94374759"/>
<proteinExistence type="predicted"/>
<evidence type="ECO:0000313" key="1">
    <source>
        <dbReference type="EMBL" id="QYC11479.1"/>
    </source>
</evidence>
<gene>
    <name evidence="1" type="ORF">KWG56_05750</name>
</gene>
<reference evidence="1 2" key="1">
    <citation type="submission" date="2021-07" db="EMBL/GenBank/DDBJ databases">
        <title>Isolation and characterization of bacteria from a gold mining with a capacity of golden bioaccumulation.</title>
        <authorList>
            <person name="Yang X.J."/>
        </authorList>
    </citation>
    <scope>NUCLEOTIDE SEQUENCE [LARGE SCALE GENOMIC DNA]</scope>
    <source>
        <strain evidence="1 2">Au29</strain>
    </source>
</reference>
<protein>
    <submittedName>
        <fullName evidence="1">Uncharacterized protein</fullName>
    </submittedName>
</protein>
<name>A0ABX8TKE4_9CAUL</name>
<keyword evidence="2" id="KW-1185">Reference proteome</keyword>
<dbReference type="RefSeq" id="WP_219354058.1">
    <property type="nucleotide sequence ID" value="NZ_CP080034.1"/>
</dbReference>
<dbReference type="EMBL" id="CP080034">
    <property type="protein sequence ID" value="QYC11479.1"/>
    <property type="molecule type" value="Genomic_DNA"/>
</dbReference>
<accession>A0ABX8TKE4</accession>
<dbReference type="Proteomes" id="UP000824334">
    <property type="component" value="Chromosome"/>
</dbReference>
<organism evidence="1 2">
    <name type="scientific">Brevundimonas nasdae</name>
    <dbReference type="NCBI Taxonomy" id="172043"/>
    <lineage>
        <taxon>Bacteria</taxon>
        <taxon>Pseudomonadati</taxon>
        <taxon>Pseudomonadota</taxon>
        <taxon>Alphaproteobacteria</taxon>
        <taxon>Caulobacterales</taxon>
        <taxon>Caulobacteraceae</taxon>
        <taxon>Brevundimonas</taxon>
    </lineage>
</organism>
<evidence type="ECO:0000313" key="2">
    <source>
        <dbReference type="Proteomes" id="UP000824334"/>
    </source>
</evidence>
<sequence>MVIPLLLMTLLQTLPKADLVREGHDAGRLGEALAVCGRQGYPVDELVAEDLANRFAARAVEAGWSRETVSRIIEAGVARERSTIPFSEPLYDLPADELIDAATGLSDDVRAYCHSVNDVWPGAITDLEVGDRVLAERSDQALRKAAASQSRQ</sequence>